<evidence type="ECO:0000313" key="2">
    <source>
        <dbReference type="Proteomes" id="UP001203423"/>
    </source>
</evidence>
<protein>
    <recommendedName>
        <fullName evidence="3">PIN domain-containing protein</fullName>
    </recommendedName>
</protein>
<evidence type="ECO:0008006" key="3">
    <source>
        <dbReference type="Google" id="ProtNLM"/>
    </source>
</evidence>
<evidence type="ECO:0000313" key="1">
    <source>
        <dbReference type="EMBL" id="MCL1124222.1"/>
    </source>
</evidence>
<reference evidence="1 2" key="1">
    <citation type="submission" date="2022-01" db="EMBL/GenBank/DDBJ databases">
        <title>Whole genome-based taxonomy of the Shewanellaceae.</title>
        <authorList>
            <person name="Martin-Rodriguez A.J."/>
        </authorList>
    </citation>
    <scope>NUCLEOTIDE SEQUENCE [LARGE SCALE GENOMIC DNA]</scope>
    <source>
        <strain evidence="1 2">DSM 17177</strain>
    </source>
</reference>
<dbReference type="EMBL" id="JAKIKS010000019">
    <property type="protein sequence ID" value="MCL1124222.1"/>
    <property type="molecule type" value="Genomic_DNA"/>
</dbReference>
<comment type="caution">
    <text evidence="1">The sequence shown here is derived from an EMBL/GenBank/DDBJ whole genome shotgun (WGS) entry which is preliminary data.</text>
</comment>
<sequence length="156" mass="17857">MDFNPYDNFVFFDSCAFDSGSEEDIIASDQVQQLLRKNKKKIMVMHSVEAEMKHPNSSEQKKHLAVSSRKTVKLNLTSQEKAQLAEITEIIAGNGHPIKREADCFHVFEAHKYGGCFVTSDKGIYKHSPTIFEKFELRIVKPTDFLKVVLKYSDKI</sequence>
<keyword evidence="2" id="KW-1185">Reference proteome</keyword>
<organism evidence="1 2">
    <name type="scientific">Shewanella surugensis</name>
    <dbReference type="NCBI Taxonomy" id="212020"/>
    <lineage>
        <taxon>Bacteria</taxon>
        <taxon>Pseudomonadati</taxon>
        <taxon>Pseudomonadota</taxon>
        <taxon>Gammaproteobacteria</taxon>
        <taxon>Alteromonadales</taxon>
        <taxon>Shewanellaceae</taxon>
        <taxon>Shewanella</taxon>
    </lineage>
</organism>
<gene>
    <name evidence="1" type="ORF">L2764_06965</name>
</gene>
<dbReference type="CDD" id="cd09854">
    <property type="entry name" value="PIN_VapC-like"/>
    <property type="match status" value="1"/>
</dbReference>
<dbReference type="Proteomes" id="UP001203423">
    <property type="component" value="Unassembled WGS sequence"/>
</dbReference>
<name>A0ABT0L942_9GAMM</name>
<accession>A0ABT0L942</accession>
<proteinExistence type="predicted"/>
<dbReference type="RefSeq" id="WP_248939501.1">
    <property type="nucleotide sequence ID" value="NZ_JAKIKS010000019.1"/>
</dbReference>